<dbReference type="PANTHER" id="PTHR43747:SF4">
    <property type="entry name" value="FLAVIN-DEPENDENT TRYPTOPHAN HALOGENASE"/>
    <property type="match status" value="1"/>
</dbReference>
<protein>
    <submittedName>
        <fullName evidence="1">FADH2 O2-dependent halogenase I</fullName>
    </submittedName>
</protein>
<dbReference type="InterPro" id="IPR036188">
    <property type="entry name" value="FAD/NAD-bd_sf"/>
</dbReference>
<dbReference type="InterPro" id="IPR006905">
    <property type="entry name" value="Flavin_halogenase"/>
</dbReference>
<dbReference type="PANTHER" id="PTHR43747">
    <property type="entry name" value="FAD-BINDING PROTEIN"/>
    <property type="match status" value="1"/>
</dbReference>
<dbReference type="InterPro" id="IPR050816">
    <property type="entry name" value="Flavin-dep_Halogenase_NPB"/>
</dbReference>
<dbReference type="SUPFAM" id="SSF51905">
    <property type="entry name" value="FAD/NAD(P)-binding domain"/>
    <property type="match status" value="1"/>
</dbReference>
<dbReference type="PROSITE" id="PS51257">
    <property type="entry name" value="PROKAR_LIPOPROTEIN"/>
    <property type="match status" value="1"/>
</dbReference>
<keyword evidence="2" id="KW-1185">Reference proteome</keyword>
<evidence type="ECO:0000313" key="2">
    <source>
        <dbReference type="Proteomes" id="UP000615755"/>
    </source>
</evidence>
<dbReference type="PIRSF" id="PIRSF011396">
    <property type="entry name" value="Trp_halogenase"/>
    <property type="match status" value="1"/>
</dbReference>
<dbReference type="RefSeq" id="WP_192506923.1">
    <property type="nucleotide sequence ID" value="NZ_AQGV01000012.1"/>
</dbReference>
<dbReference type="Gene3D" id="3.50.50.60">
    <property type="entry name" value="FAD/NAD(P)-binding domain"/>
    <property type="match status" value="1"/>
</dbReference>
<name>A0ABR9E941_9GAMM</name>
<evidence type="ECO:0000313" key="1">
    <source>
        <dbReference type="EMBL" id="MBE0367495.1"/>
    </source>
</evidence>
<dbReference type="Proteomes" id="UP000615755">
    <property type="component" value="Unassembled WGS sequence"/>
</dbReference>
<dbReference type="EMBL" id="AQGV01000012">
    <property type="protein sequence ID" value="MBE0367495.1"/>
    <property type="molecule type" value="Genomic_DNA"/>
</dbReference>
<dbReference type="Pfam" id="PF04820">
    <property type="entry name" value="Trp_halogenase"/>
    <property type="match status" value="1"/>
</dbReference>
<reference evidence="1 2" key="1">
    <citation type="submission" date="2015-03" db="EMBL/GenBank/DDBJ databases">
        <title>Genome sequence of Pseudoalteromonas aurantia.</title>
        <authorList>
            <person name="Xie B.-B."/>
            <person name="Rong J.-C."/>
            <person name="Qin Q.-L."/>
            <person name="Zhang Y.-Z."/>
        </authorList>
    </citation>
    <scope>NUCLEOTIDE SEQUENCE [LARGE SCALE GENOMIC DNA]</scope>
    <source>
        <strain evidence="1 2">208</strain>
    </source>
</reference>
<dbReference type="InterPro" id="IPR033856">
    <property type="entry name" value="Trp_halogen"/>
</dbReference>
<comment type="caution">
    <text evidence="1">The sequence shown here is derived from an EMBL/GenBank/DDBJ whole genome shotgun (WGS) entry which is preliminary data.</text>
</comment>
<gene>
    <name evidence="1" type="primary">prnA</name>
    <name evidence="1" type="ORF">PAUR_a0857</name>
</gene>
<proteinExistence type="predicted"/>
<organism evidence="1 2">
    <name type="scientific">Pseudoalteromonas aurantia 208</name>
    <dbReference type="NCBI Taxonomy" id="1314867"/>
    <lineage>
        <taxon>Bacteria</taxon>
        <taxon>Pseudomonadati</taxon>
        <taxon>Pseudomonadota</taxon>
        <taxon>Gammaproteobacteria</taxon>
        <taxon>Alteromonadales</taxon>
        <taxon>Pseudoalteromonadaceae</taxon>
        <taxon>Pseudoalteromonas</taxon>
    </lineage>
</organism>
<accession>A0ABR9E941</accession>
<sequence>MADKQNIKRIVIVGGGTAGWLAACHLAKKLEPFKDSTISITLVDSPDIPTIGVGEGTVPVMKDTLRYFGISEAEFVQKCDVSFKQSIKFVDWEVAPNKGQSSFYHHIFDFPKLTPVDVTPYWLLDKTLGQTHFADLVSVQSHACALGVGPKRPNDKEYTGIFNYAYHLDAGKFTQLLSQHAIENLGVKNVKANVVDVHTNKQNFISHLTTDLPSTLTADIFVDCTGFKALLIEQALGGEFLSKKEVLLTDTAFAIQVPYDHPEQTIPPFTISTAQENGWIWDIGLQSRRGVGYVFSSKHQSDDDALQTLSDYLKRPLTYSDVRKIKMKVGYQKRAWVNNCVAMGLSQGFVEPLEATGLLMFDVTARVFANMLPAHTENMALSAKRFNQDICQMWESTCDFIKLHYYLSKRDDSEFWKDNRNSASLSDELKEKLEVWKYKIPSQFDFRYTIDSFRLDNFLYVLYGMNFPTNLSHEASKYTDVDKLNKLKYEIDQGVLFCKKHLQPHRTLLEHICRHGMAKG</sequence>